<proteinExistence type="predicted"/>
<name>A0AAD6XD40_9AGAR</name>
<accession>A0AAD6XD40</accession>
<comment type="caution">
    <text evidence="1">The sequence shown here is derived from an EMBL/GenBank/DDBJ whole genome shotgun (WGS) entry which is preliminary data.</text>
</comment>
<reference evidence="1" key="1">
    <citation type="submission" date="2023-03" db="EMBL/GenBank/DDBJ databases">
        <title>Massive genome expansion in bonnet fungi (Mycena s.s.) driven by repeated elements and novel gene families across ecological guilds.</title>
        <authorList>
            <consortium name="Lawrence Berkeley National Laboratory"/>
            <person name="Harder C.B."/>
            <person name="Miyauchi S."/>
            <person name="Viragh M."/>
            <person name="Kuo A."/>
            <person name="Thoen E."/>
            <person name="Andreopoulos B."/>
            <person name="Lu D."/>
            <person name="Skrede I."/>
            <person name="Drula E."/>
            <person name="Henrissat B."/>
            <person name="Morin E."/>
            <person name="Kohler A."/>
            <person name="Barry K."/>
            <person name="LaButti K."/>
            <person name="Morin E."/>
            <person name="Salamov A."/>
            <person name="Lipzen A."/>
            <person name="Mereny Z."/>
            <person name="Hegedus B."/>
            <person name="Baldrian P."/>
            <person name="Stursova M."/>
            <person name="Weitz H."/>
            <person name="Taylor A."/>
            <person name="Grigoriev I.V."/>
            <person name="Nagy L.G."/>
            <person name="Martin F."/>
            <person name="Kauserud H."/>
        </authorList>
    </citation>
    <scope>NUCLEOTIDE SEQUENCE</scope>
    <source>
        <strain evidence="1">CBHHK200</strain>
    </source>
</reference>
<keyword evidence="2" id="KW-1185">Reference proteome</keyword>
<dbReference type="EMBL" id="JARJCM010000019">
    <property type="protein sequence ID" value="KAJ7040869.1"/>
    <property type="molecule type" value="Genomic_DNA"/>
</dbReference>
<gene>
    <name evidence="1" type="ORF">C8F04DRAFT_1177476</name>
</gene>
<evidence type="ECO:0000313" key="2">
    <source>
        <dbReference type="Proteomes" id="UP001218188"/>
    </source>
</evidence>
<organism evidence="1 2">
    <name type="scientific">Mycena alexandri</name>
    <dbReference type="NCBI Taxonomy" id="1745969"/>
    <lineage>
        <taxon>Eukaryota</taxon>
        <taxon>Fungi</taxon>
        <taxon>Dikarya</taxon>
        <taxon>Basidiomycota</taxon>
        <taxon>Agaricomycotina</taxon>
        <taxon>Agaricomycetes</taxon>
        <taxon>Agaricomycetidae</taxon>
        <taxon>Agaricales</taxon>
        <taxon>Marasmiineae</taxon>
        <taxon>Mycenaceae</taxon>
        <taxon>Mycena</taxon>
    </lineage>
</organism>
<dbReference type="AlphaFoldDB" id="A0AAD6XD40"/>
<dbReference type="Proteomes" id="UP001218188">
    <property type="component" value="Unassembled WGS sequence"/>
</dbReference>
<evidence type="ECO:0000313" key="1">
    <source>
        <dbReference type="EMBL" id="KAJ7040869.1"/>
    </source>
</evidence>
<sequence length="270" mass="29318">MESTVTRGRPPHALLPLPVLVPILTLSPFPGSGRASRIWARGGVAVERARAASVPDSRRRAAGELPFTPSPVTDLDLADYPRTCILMERIIVHPGEKISVEFEWRRTLRKLHPKSSPIYPTRVITEFYFDFETTVPTEAAKPPGKGVMKKHTTTAQGNAQTHEAGCHSVGIGTIGSSRGTQMAGTGGAMDVVQAVVSHTWHLGDGLDVAHLAVLACPDVPRSSLYFDEFIRDLVLHGTARHSTAEVHGAAQHRDIQYRAPPWHQPCTAVA</sequence>
<protein>
    <submittedName>
        <fullName evidence="1">Uncharacterized protein</fullName>
    </submittedName>
</protein>